<evidence type="ECO:0000256" key="1">
    <source>
        <dbReference type="SAM" id="SignalP"/>
    </source>
</evidence>
<dbReference type="EMBL" id="JARK01001614">
    <property type="protein sequence ID" value="EYB86474.1"/>
    <property type="molecule type" value="Genomic_DNA"/>
</dbReference>
<feature type="signal peptide" evidence="1">
    <location>
        <begin position="1"/>
        <end position="21"/>
    </location>
</feature>
<comment type="caution">
    <text evidence="2">The sequence shown here is derived from an EMBL/GenBank/DDBJ whole genome shotgun (WGS) entry which is preliminary data.</text>
</comment>
<keyword evidence="1" id="KW-0732">Signal</keyword>
<evidence type="ECO:0000313" key="3">
    <source>
        <dbReference type="Proteomes" id="UP000024635"/>
    </source>
</evidence>
<organism evidence="2 3">
    <name type="scientific">Ancylostoma ceylanicum</name>
    <dbReference type="NCBI Taxonomy" id="53326"/>
    <lineage>
        <taxon>Eukaryota</taxon>
        <taxon>Metazoa</taxon>
        <taxon>Ecdysozoa</taxon>
        <taxon>Nematoda</taxon>
        <taxon>Chromadorea</taxon>
        <taxon>Rhabditida</taxon>
        <taxon>Rhabditina</taxon>
        <taxon>Rhabditomorpha</taxon>
        <taxon>Strongyloidea</taxon>
        <taxon>Ancylostomatidae</taxon>
        <taxon>Ancylostomatinae</taxon>
        <taxon>Ancylostoma</taxon>
    </lineage>
</organism>
<name>A0A016S891_9BILA</name>
<protein>
    <submittedName>
        <fullName evidence="2">Uncharacterized protein</fullName>
    </submittedName>
</protein>
<evidence type="ECO:0000313" key="2">
    <source>
        <dbReference type="EMBL" id="EYB86474.1"/>
    </source>
</evidence>
<gene>
    <name evidence="2" type="primary">Acey_s0278.g1161</name>
    <name evidence="2" type="ORF">Y032_0278g1161</name>
</gene>
<reference evidence="3" key="1">
    <citation type="journal article" date="2015" name="Nat. Genet.">
        <title>The genome and transcriptome of the zoonotic hookworm Ancylostoma ceylanicum identify infection-specific gene families.</title>
        <authorList>
            <person name="Schwarz E.M."/>
            <person name="Hu Y."/>
            <person name="Antoshechkin I."/>
            <person name="Miller M.M."/>
            <person name="Sternberg P.W."/>
            <person name="Aroian R.V."/>
        </authorList>
    </citation>
    <scope>NUCLEOTIDE SEQUENCE</scope>
    <source>
        <strain evidence="3">HY135</strain>
    </source>
</reference>
<dbReference type="Proteomes" id="UP000024635">
    <property type="component" value="Unassembled WGS sequence"/>
</dbReference>
<feature type="chain" id="PRO_5001489182" evidence="1">
    <location>
        <begin position="22"/>
        <end position="105"/>
    </location>
</feature>
<accession>A0A016S891</accession>
<sequence>MCASAGVVLILEFFTWQSCDGANMGEVEVKILDIEHVDDRTRALDIINNMWVYRNVEIRRESTKCPASAVTITPPMTFCPHHLPSCVFHPHLCLSTPHRPFMRSS</sequence>
<dbReference type="AlphaFoldDB" id="A0A016S891"/>
<proteinExistence type="predicted"/>
<keyword evidence="3" id="KW-1185">Reference proteome</keyword>